<name>A0A6J6GMM8_9ZZZZ</name>
<gene>
    <name evidence="1" type="ORF">UFOPK1808_00571</name>
</gene>
<dbReference type="AlphaFoldDB" id="A0A6J6GMM8"/>
<dbReference type="EMBL" id="CAEZUL010000048">
    <property type="protein sequence ID" value="CAB4598068.1"/>
    <property type="molecule type" value="Genomic_DNA"/>
</dbReference>
<organism evidence="1">
    <name type="scientific">freshwater metagenome</name>
    <dbReference type="NCBI Taxonomy" id="449393"/>
    <lineage>
        <taxon>unclassified sequences</taxon>
        <taxon>metagenomes</taxon>
        <taxon>ecological metagenomes</taxon>
    </lineage>
</organism>
<accession>A0A6J6GMM8</accession>
<reference evidence="1" key="1">
    <citation type="submission" date="2020-05" db="EMBL/GenBank/DDBJ databases">
        <authorList>
            <person name="Chiriac C."/>
            <person name="Salcher M."/>
            <person name="Ghai R."/>
            <person name="Kavagutti S V."/>
        </authorList>
    </citation>
    <scope>NUCLEOTIDE SEQUENCE</scope>
</reference>
<evidence type="ECO:0000313" key="1">
    <source>
        <dbReference type="EMBL" id="CAB4598068.1"/>
    </source>
</evidence>
<protein>
    <submittedName>
        <fullName evidence="1">Unannotated protein</fullName>
    </submittedName>
</protein>
<proteinExistence type="predicted"/>
<sequence length="132" mass="13889">MYVQFVLSTGRILEFSDSIVLGATGPDNPATGPIENTSAPLATNGTAASPTISARTVSSGTAPVVRRATIKVAKTTSRIVRIQTKTGRTLTTRRITANKSGKYVVTIPQGVRTMKVRLIDATGKASNWTTVA</sequence>